<dbReference type="InterPro" id="IPR025724">
    <property type="entry name" value="GAG-pre-integrase_dom"/>
</dbReference>
<keyword evidence="1" id="KW-0479">Metal-binding</keyword>
<reference evidence="5" key="1">
    <citation type="journal article" date="2019" name="Sci. Rep.">
        <title>Draft genome of Tanacetum cinerariifolium, the natural source of mosquito coil.</title>
        <authorList>
            <person name="Yamashiro T."/>
            <person name="Shiraishi A."/>
            <person name="Satake H."/>
            <person name="Nakayama K."/>
        </authorList>
    </citation>
    <scope>NUCLEOTIDE SEQUENCE</scope>
</reference>
<feature type="region of interest" description="Disordered" evidence="3">
    <location>
        <begin position="244"/>
        <end position="275"/>
    </location>
</feature>
<dbReference type="GO" id="GO:0015074">
    <property type="term" value="P:DNA integration"/>
    <property type="evidence" value="ECO:0007669"/>
    <property type="project" value="InterPro"/>
</dbReference>
<keyword evidence="2" id="KW-0378">Hydrolase</keyword>
<feature type="compositionally biased region" description="Basic and acidic residues" evidence="3">
    <location>
        <begin position="1459"/>
        <end position="1474"/>
    </location>
</feature>
<dbReference type="Pfam" id="PF00665">
    <property type="entry name" value="rve"/>
    <property type="match status" value="1"/>
</dbReference>
<feature type="compositionally biased region" description="Basic residues" evidence="3">
    <location>
        <begin position="1057"/>
        <end position="1067"/>
    </location>
</feature>
<evidence type="ECO:0000256" key="1">
    <source>
        <dbReference type="ARBA" id="ARBA00022723"/>
    </source>
</evidence>
<accession>A0A6L2NP27</accession>
<name>A0A6L2NP27_TANCI</name>
<organism evidence="5">
    <name type="scientific">Tanacetum cinerariifolium</name>
    <name type="common">Dalmatian daisy</name>
    <name type="synonym">Chrysanthemum cinerariifolium</name>
    <dbReference type="NCBI Taxonomy" id="118510"/>
    <lineage>
        <taxon>Eukaryota</taxon>
        <taxon>Viridiplantae</taxon>
        <taxon>Streptophyta</taxon>
        <taxon>Embryophyta</taxon>
        <taxon>Tracheophyta</taxon>
        <taxon>Spermatophyta</taxon>
        <taxon>Magnoliopsida</taxon>
        <taxon>eudicotyledons</taxon>
        <taxon>Gunneridae</taxon>
        <taxon>Pentapetalae</taxon>
        <taxon>asterids</taxon>
        <taxon>campanulids</taxon>
        <taxon>Asterales</taxon>
        <taxon>Asteraceae</taxon>
        <taxon>Asteroideae</taxon>
        <taxon>Anthemideae</taxon>
        <taxon>Anthemidinae</taxon>
        <taxon>Tanacetum</taxon>
    </lineage>
</organism>
<dbReference type="InterPro" id="IPR013103">
    <property type="entry name" value="RVT_2"/>
</dbReference>
<dbReference type="InterPro" id="IPR036397">
    <property type="entry name" value="RNaseH_sf"/>
</dbReference>
<dbReference type="InterPro" id="IPR012337">
    <property type="entry name" value="RNaseH-like_sf"/>
</dbReference>
<proteinExistence type="predicted"/>
<feature type="compositionally biased region" description="Acidic residues" evidence="3">
    <location>
        <begin position="1210"/>
        <end position="1232"/>
    </location>
</feature>
<feature type="compositionally biased region" description="Basic residues" evidence="3">
    <location>
        <begin position="1030"/>
        <end position="1039"/>
    </location>
</feature>
<dbReference type="PANTHER" id="PTHR42648">
    <property type="entry name" value="TRANSPOSASE, PUTATIVE-RELATED"/>
    <property type="match status" value="1"/>
</dbReference>
<feature type="compositionally biased region" description="Low complexity" evidence="3">
    <location>
        <begin position="1475"/>
        <end position="1491"/>
    </location>
</feature>
<dbReference type="EMBL" id="BKCJ010009519">
    <property type="protein sequence ID" value="GEU87337.1"/>
    <property type="molecule type" value="Genomic_DNA"/>
</dbReference>
<dbReference type="InterPro" id="IPR001584">
    <property type="entry name" value="Integrase_cat-core"/>
</dbReference>
<feature type="compositionally biased region" description="Acidic residues" evidence="3">
    <location>
        <begin position="1154"/>
        <end position="1169"/>
    </location>
</feature>
<feature type="domain" description="Integrase catalytic" evidence="4">
    <location>
        <begin position="362"/>
        <end position="546"/>
    </location>
</feature>
<evidence type="ECO:0000259" key="4">
    <source>
        <dbReference type="PROSITE" id="PS50994"/>
    </source>
</evidence>
<dbReference type="GO" id="GO:0016787">
    <property type="term" value="F:hydrolase activity"/>
    <property type="evidence" value="ECO:0007669"/>
    <property type="project" value="UniProtKB-KW"/>
</dbReference>
<evidence type="ECO:0000256" key="2">
    <source>
        <dbReference type="ARBA" id="ARBA00022801"/>
    </source>
</evidence>
<dbReference type="GO" id="GO:0003676">
    <property type="term" value="F:nucleic acid binding"/>
    <property type="evidence" value="ECO:0007669"/>
    <property type="project" value="InterPro"/>
</dbReference>
<dbReference type="Pfam" id="PF13976">
    <property type="entry name" value="gag_pre-integrs"/>
    <property type="match status" value="1"/>
</dbReference>
<dbReference type="PANTHER" id="PTHR42648:SF18">
    <property type="entry name" value="RETROTRANSPOSON, UNCLASSIFIED-LIKE PROTEIN"/>
    <property type="match status" value="1"/>
</dbReference>
<dbReference type="GO" id="GO:0046872">
    <property type="term" value="F:metal ion binding"/>
    <property type="evidence" value="ECO:0007669"/>
    <property type="project" value="UniProtKB-KW"/>
</dbReference>
<dbReference type="SUPFAM" id="SSF53098">
    <property type="entry name" value="Ribonuclease H-like"/>
    <property type="match status" value="1"/>
</dbReference>
<evidence type="ECO:0000313" key="5">
    <source>
        <dbReference type="EMBL" id="GEU87337.1"/>
    </source>
</evidence>
<dbReference type="InterPro" id="IPR039537">
    <property type="entry name" value="Retrotran_Ty1/copia-like"/>
</dbReference>
<feature type="region of interest" description="Disordered" evidence="3">
    <location>
        <begin position="1433"/>
        <end position="1527"/>
    </location>
</feature>
<feature type="region of interest" description="Disordered" evidence="3">
    <location>
        <begin position="1027"/>
        <end position="1068"/>
    </location>
</feature>
<dbReference type="Gene3D" id="3.30.420.10">
    <property type="entry name" value="Ribonuclease H-like superfamily/Ribonuclease H"/>
    <property type="match status" value="1"/>
</dbReference>
<gene>
    <name evidence="5" type="ORF">Tci_059315</name>
</gene>
<feature type="region of interest" description="Disordered" evidence="3">
    <location>
        <begin position="1117"/>
        <end position="1232"/>
    </location>
</feature>
<comment type="caution">
    <text evidence="5">The sequence shown here is derived from an EMBL/GenBank/DDBJ whole genome shotgun (WGS) entry which is preliminary data.</text>
</comment>
<feature type="compositionally biased region" description="Basic and acidic residues" evidence="3">
    <location>
        <begin position="1186"/>
        <end position="1196"/>
    </location>
</feature>
<feature type="compositionally biased region" description="Polar residues" evidence="3">
    <location>
        <begin position="244"/>
        <end position="260"/>
    </location>
</feature>
<dbReference type="Pfam" id="PF07727">
    <property type="entry name" value="RVT_2"/>
    <property type="match status" value="1"/>
</dbReference>
<evidence type="ECO:0000256" key="3">
    <source>
        <dbReference type="SAM" id="MobiDB-lite"/>
    </source>
</evidence>
<protein>
    <recommendedName>
        <fullName evidence="4">Integrase catalytic domain-containing protein</fullName>
    </recommendedName>
</protein>
<dbReference type="PROSITE" id="PS50994">
    <property type="entry name" value="INTEGRASE"/>
    <property type="match status" value="1"/>
</dbReference>
<feature type="compositionally biased region" description="Basic and acidic residues" evidence="3">
    <location>
        <begin position="1433"/>
        <end position="1444"/>
    </location>
</feature>
<sequence>MARQCPKLKRKRDATWFKDKVLLVKAQGKGKVLNEEELEFLADLGITEGPVTQSVITHNETYHADDLDAYNSNCDEISTAKAVLMANLSSYDSDVLTEKVKELDNIVHKMGQSTQTMHTLMKPQVFYDNNLKQALGFQKPFHLEKARQIRTMLYDGSVIAKETNVILIADSEETLMLEKERMYKLDPIILAHKVKNNKEAHEYYLKHTMEQADILREVVEQAKSQNPLDSASYTACIPRLSSTGVNPSTSASGSKPSGNIKNDRIPRTPSSNEKNKVDLLLGSRGTNMYSLSIEDMMASSPICLLSKATNTKSWLWHRRLSHLNFVVINHLARHSLVRGLSRLKFEKDHLCSACAMGKSKKQSHKPKFEDTNQEKLYLLHMDLYGPMRVVNVNGKKYIIVIVDDYSRFTWVKFLASKDEAPDFIIKFMKMIQIRLNATVRNICTDNGNEFVNQTLRDYYEQFGISHKTSVARTLQQNGVVKRQNRTFVEATRTMLIYAKAQLFLDAKAVFGALCYPNDESENLGKLQAKADIASVSSPVLIEEAPSPVESIGQLDELGGILKNKARLVARGYRQEEGIDFKESFALVARLEVVQIFLAFAAHTNMIVYQMDVKMIFLNGILHEEVYVRQRDQFVDPDNPNHVHGRSHTVHQQKRQRYPPEYALESLKKYGMESCDPLDTPMVEKSKLDEDTQGKAIDPTHYRGMISTRMYLTSSRPDLDYAIALTDSADADHTGCQDTRRSTSGSMQLLGDKLVRWSPKRQKNAAYPELYWNILRRNMNPIATKQAALDNALAPSKKRLKIERCNARIAFSKPQREETYQVTLEALKLSPCYPAFICPGTLNQDFIPPPSEEELVTFIQELSYSGRCNMLSAIHTDQIHQPWRTFVAIINRCISGKTTGLDRLRESQAQILWGMYNKNNVDYVALLWEHFMNQADNREISSARKEHMHYPRFTKVIINHYISKDKTISMRYMINLHTIRDDLLLGTLKFVSKAQDSQQYRALIPDDMINQDIKDSQVYKSHYDIATGKAPPRKAKKYKKVASPSRKLSPVKEEKPVKKAKRVKRSTKKSTTALTIGVAIRDTPGVSVSKKKAHAKADRSKGIEILSDVALSEATQLKEVTKRSKKDFHISQASGSDEGTGTIPGVLDVPKYQSESDDESWGDSEDDNDDDFSKGDDDKDDSDDDGNEAHDNERTNSDDDDENPSFTLKDYDEEEHDEEYESDDDNENVFEEEDDDDLYKDVDVRSLMKRKGKTSHEVPSTQIPFLFTDDATVIPNSSTIAATTCPPTISMISPLPQLTTPTPAPKTVLTTTSIPAFLDFSSLFGFDQRVSTLETMLSQLKQADKSAQLLESSTINESLENVFLAKTSSQSKSTYKAAESLTKFKLKKILLDKMDRSESYKMAPEHKELYEGLVKSYNLDKDLFSLYGKSYSLKRDRKDKDKDEDPSTGSDQGLKKRKMSKDTEPSKGSKSKESKTGSSKGTKSQPKSSSKSVQAEEPVFETTYTKMPQDQGGDTEDQPNVETTPKSDCNINKAEIPSRTFDELMSTPIDFSAYVMHNLKTNNLTQEILVGPAFNLLKGTCKSFMELEYHFEECCKAVTDQLDWNNHEGHEYPFDLSKALLLIEAQGSQVVPADYFFNNDLEYLKGGSSSKKYTTSTTKTKVAKYDNIEGIKDMVLML</sequence>